<evidence type="ECO:0000313" key="3">
    <source>
        <dbReference type="Proteomes" id="UP000185725"/>
    </source>
</evidence>
<dbReference type="EMBL" id="FTMF01000004">
    <property type="protein sequence ID" value="SIQ35258.1"/>
    <property type="molecule type" value="Genomic_DNA"/>
</dbReference>
<protein>
    <submittedName>
        <fullName evidence="2">Uncharacterized protein</fullName>
    </submittedName>
</protein>
<dbReference type="AlphaFoldDB" id="A0A381F3V0"/>
<evidence type="ECO:0000313" key="4">
    <source>
        <dbReference type="Proteomes" id="UP000255231"/>
    </source>
</evidence>
<reference evidence="1 3" key="1">
    <citation type="submission" date="2017-01" db="EMBL/GenBank/DDBJ databases">
        <authorList>
            <person name="Varghese N."/>
            <person name="Submissions S."/>
        </authorList>
    </citation>
    <scope>NUCLEOTIDE SEQUENCE [LARGE SCALE GENOMIC DNA]</scope>
    <source>
        <strain evidence="1 3">ATCC 27950</strain>
    </source>
</reference>
<gene>
    <name evidence="2" type="ORF">NCTC13560_00018</name>
    <name evidence="1" type="ORF">SAMN05421682_104186</name>
</gene>
<organism evidence="2 4">
    <name type="scientific">Chryseobacterium indoltheticum</name>
    <dbReference type="NCBI Taxonomy" id="254"/>
    <lineage>
        <taxon>Bacteria</taxon>
        <taxon>Pseudomonadati</taxon>
        <taxon>Bacteroidota</taxon>
        <taxon>Flavobacteriia</taxon>
        <taxon>Flavobacteriales</taxon>
        <taxon>Weeksellaceae</taxon>
        <taxon>Chryseobacterium group</taxon>
        <taxon>Chryseobacterium</taxon>
    </lineage>
</organism>
<name>A0A381F3V0_9FLAO</name>
<reference evidence="2 4" key="2">
    <citation type="submission" date="2018-06" db="EMBL/GenBank/DDBJ databases">
        <authorList>
            <consortium name="Pathogen Informatics"/>
            <person name="Doyle S."/>
        </authorList>
    </citation>
    <scope>NUCLEOTIDE SEQUENCE [LARGE SCALE GENOMIC DNA]</scope>
    <source>
        <strain evidence="2 4">NCTC13560</strain>
    </source>
</reference>
<sequence length="178" mass="20116">MLKEIISMEDKIKKYLLNELPFLNAGFTGIFLDNITGKLISYYGDEVGISDKNGAFFYLRENGEETYKTINISAPKTLETSQDFKLIMYARDLNVADVKKCVLNVLWSFKEKNSTPISVISSSTNIGKIILTEYPKLKAEDRLSILKNLKFGSLLSFDIRIIGKITVNNCECKICTTC</sequence>
<dbReference type="Proteomes" id="UP000185725">
    <property type="component" value="Unassembled WGS sequence"/>
</dbReference>
<accession>A0A381F3V0</accession>
<dbReference type="EMBL" id="UFVS01000001">
    <property type="protein sequence ID" value="SUX41226.1"/>
    <property type="molecule type" value="Genomic_DNA"/>
</dbReference>
<evidence type="ECO:0000313" key="1">
    <source>
        <dbReference type="EMBL" id="SIQ35258.1"/>
    </source>
</evidence>
<dbReference type="Proteomes" id="UP000255231">
    <property type="component" value="Unassembled WGS sequence"/>
</dbReference>
<evidence type="ECO:0000313" key="2">
    <source>
        <dbReference type="EMBL" id="SUX41226.1"/>
    </source>
</evidence>
<proteinExistence type="predicted"/>
<keyword evidence="3" id="KW-1185">Reference proteome</keyword>